<sequence length="83" mass="9403">MTNEISESKKQNFDDIDISLEWNSTSSLMLDLSSYNCGKCSFCGQWTTDREKTNAIEGICNGSTIDGRLFCDECLPNNHRWAL</sequence>
<reference evidence="1" key="1">
    <citation type="submission" date="2019-12" db="EMBL/GenBank/DDBJ databases">
        <title>Clostridiaceae gen. nov. sp. nov., isolated from sediment in Xinjiang, China.</title>
        <authorList>
            <person name="Zhang R."/>
        </authorList>
    </citation>
    <scope>NUCLEOTIDE SEQUENCE</scope>
    <source>
        <strain evidence="1">D2Q-11</strain>
    </source>
</reference>
<gene>
    <name evidence="1" type="ORF">GOQ27_01220</name>
</gene>
<dbReference type="Proteomes" id="UP000724672">
    <property type="component" value="Unassembled WGS sequence"/>
</dbReference>
<proteinExistence type="predicted"/>
<name>A0A942UV91_9FIRM</name>
<dbReference type="RefSeq" id="WP_203364994.1">
    <property type="nucleotide sequence ID" value="NZ_WSFT01000010.1"/>
</dbReference>
<dbReference type="EMBL" id="WSFT01000010">
    <property type="protein sequence ID" value="MBS4537061.1"/>
    <property type="molecule type" value="Genomic_DNA"/>
</dbReference>
<organism evidence="1 2">
    <name type="scientific">Anaeromonas frigoriresistens</name>
    <dbReference type="NCBI Taxonomy" id="2683708"/>
    <lineage>
        <taxon>Bacteria</taxon>
        <taxon>Bacillati</taxon>
        <taxon>Bacillota</taxon>
        <taxon>Tissierellia</taxon>
        <taxon>Tissierellales</taxon>
        <taxon>Thermohalobacteraceae</taxon>
        <taxon>Anaeromonas</taxon>
    </lineage>
</organism>
<protein>
    <submittedName>
        <fullName evidence="1">Uncharacterized protein</fullName>
    </submittedName>
</protein>
<keyword evidence="2" id="KW-1185">Reference proteome</keyword>
<accession>A0A942UV91</accession>
<dbReference type="AlphaFoldDB" id="A0A942UV91"/>
<evidence type="ECO:0000313" key="1">
    <source>
        <dbReference type="EMBL" id="MBS4537061.1"/>
    </source>
</evidence>
<comment type="caution">
    <text evidence="1">The sequence shown here is derived from an EMBL/GenBank/DDBJ whole genome shotgun (WGS) entry which is preliminary data.</text>
</comment>
<evidence type="ECO:0000313" key="2">
    <source>
        <dbReference type="Proteomes" id="UP000724672"/>
    </source>
</evidence>